<comment type="subcellular location">
    <subcellularLocation>
        <location evidence="1">Membrane</location>
        <topology evidence="1">Multi-pass membrane protein</topology>
    </subcellularLocation>
</comment>
<evidence type="ECO:0000256" key="4">
    <source>
        <dbReference type="ARBA" id="ARBA00023136"/>
    </source>
</evidence>
<evidence type="ECO:0000313" key="8">
    <source>
        <dbReference type="Proteomes" id="UP000320011"/>
    </source>
</evidence>
<dbReference type="Pfam" id="PF01957">
    <property type="entry name" value="NfeD"/>
    <property type="match status" value="1"/>
</dbReference>
<dbReference type="Proteomes" id="UP000320011">
    <property type="component" value="Unassembled WGS sequence"/>
</dbReference>
<evidence type="ECO:0000256" key="5">
    <source>
        <dbReference type="SAM" id="Phobius"/>
    </source>
</evidence>
<dbReference type="InterPro" id="IPR002810">
    <property type="entry name" value="NfeD-like_C"/>
</dbReference>
<reference evidence="7 8" key="1">
    <citation type="submission" date="2019-07" db="EMBL/GenBank/DDBJ databases">
        <authorList>
            <person name="Duangmal K."/>
            <person name="Teo W.F.A."/>
        </authorList>
    </citation>
    <scope>NUCLEOTIDE SEQUENCE [LARGE SCALE GENOMIC DNA]</scope>
    <source>
        <strain evidence="7 8">TBRC 6029</strain>
    </source>
</reference>
<dbReference type="GO" id="GO:0005886">
    <property type="term" value="C:plasma membrane"/>
    <property type="evidence" value="ECO:0007669"/>
    <property type="project" value="TreeGrafter"/>
</dbReference>
<evidence type="ECO:0000256" key="2">
    <source>
        <dbReference type="ARBA" id="ARBA00022692"/>
    </source>
</evidence>
<dbReference type="SUPFAM" id="SSF141322">
    <property type="entry name" value="NfeD domain-like"/>
    <property type="match status" value="1"/>
</dbReference>
<sequence length="144" mass="14742">MTPALIWLIAGVVLMAAEVISGDLVLLMLGVGALVAAGSAALTGNAVIDVIVFAVASAGLLWLARPALKRRFLHTPVVRTGIEALVGKHGVVLSAVDNEGGGRIKLDGDVWSARSFIEGQRIEPGTKVTVVEISGATAVVSPEP</sequence>
<evidence type="ECO:0000256" key="1">
    <source>
        <dbReference type="ARBA" id="ARBA00004141"/>
    </source>
</evidence>
<dbReference type="PANTHER" id="PTHR33507:SF3">
    <property type="entry name" value="INNER MEMBRANE PROTEIN YBBJ"/>
    <property type="match status" value="1"/>
</dbReference>
<keyword evidence="4 5" id="KW-0472">Membrane</keyword>
<dbReference type="EMBL" id="VJWX01000563">
    <property type="protein sequence ID" value="TVT23082.1"/>
    <property type="molecule type" value="Genomic_DNA"/>
</dbReference>
<dbReference type="AlphaFoldDB" id="A0A558AFP2"/>
<comment type="caution">
    <text evidence="7">The sequence shown here is derived from an EMBL/GenBank/DDBJ whole genome shotgun (WGS) entry which is preliminary data.</text>
</comment>
<dbReference type="PANTHER" id="PTHR33507">
    <property type="entry name" value="INNER MEMBRANE PROTEIN YBBJ"/>
    <property type="match status" value="1"/>
</dbReference>
<keyword evidence="3 5" id="KW-1133">Transmembrane helix</keyword>
<organism evidence="7 8">
    <name type="scientific">Amycolatopsis rhizosphaerae</name>
    <dbReference type="NCBI Taxonomy" id="2053003"/>
    <lineage>
        <taxon>Bacteria</taxon>
        <taxon>Bacillati</taxon>
        <taxon>Actinomycetota</taxon>
        <taxon>Actinomycetes</taxon>
        <taxon>Pseudonocardiales</taxon>
        <taxon>Pseudonocardiaceae</taxon>
        <taxon>Amycolatopsis</taxon>
    </lineage>
</organism>
<keyword evidence="8" id="KW-1185">Reference proteome</keyword>
<dbReference type="OrthoDB" id="9792945at2"/>
<evidence type="ECO:0000259" key="6">
    <source>
        <dbReference type="Pfam" id="PF01957"/>
    </source>
</evidence>
<feature type="domain" description="NfeD-like C-terminal" evidence="6">
    <location>
        <begin position="83"/>
        <end position="142"/>
    </location>
</feature>
<accession>A0A558AFP2</accession>
<protein>
    <submittedName>
        <fullName evidence="7">NfeD family protein</fullName>
    </submittedName>
</protein>
<proteinExistence type="predicted"/>
<dbReference type="Gene3D" id="2.40.50.140">
    <property type="entry name" value="Nucleic acid-binding proteins"/>
    <property type="match status" value="1"/>
</dbReference>
<dbReference type="RefSeq" id="WP_144592800.1">
    <property type="nucleotide sequence ID" value="NZ_VJWX01000563.1"/>
</dbReference>
<feature type="transmembrane region" description="Helical" evidence="5">
    <location>
        <begin position="31"/>
        <end position="64"/>
    </location>
</feature>
<gene>
    <name evidence="7" type="ORF">FNH05_33165</name>
</gene>
<evidence type="ECO:0000313" key="7">
    <source>
        <dbReference type="EMBL" id="TVT23082.1"/>
    </source>
</evidence>
<reference evidence="7 8" key="2">
    <citation type="submission" date="2019-08" db="EMBL/GenBank/DDBJ databases">
        <title>Amycolatopsis acidicola sp. nov., isolated from peat swamp forest soil.</title>
        <authorList>
            <person name="Srisuk N."/>
        </authorList>
    </citation>
    <scope>NUCLEOTIDE SEQUENCE [LARGE SCALE GENOMIC DNA]</scope>
    <source>
        <strain evidence="7 8">TBRC 6029</strain>
    </source>
</reference>
<dbReference type="InterPro" id="IPR012340">
    <property type="entry name" value="NA-bd_OB-fold"/>
</dbReference>
<name>A0A558AFP2_9PSEU</name>
<evidence type="ECO:0000256" key="3">
    <source>
        <dbReference type="ARBA" id="ARBA00022989"/>
    </source>
</evidence>
<dbReference type="InterPro" id="IPR052165">
    <property type="entry name" value="Membrane_assoc_protease"/>
</dbReference>
<keyword evidence="2 5" id="KW-0812">Transmembrane</keyword>